<dbReference type="FunFam" id="3.30.565.10:FF:000010">
    <property type="entry name" value="Sensor histidine kinase RcsC"/>
    <property type="match status" value="1"/>
</dbReference>
<keyword evidence="7" id="KW-0812">Transmembrane</keyword>
<dbReference type="Pfam" id="PF00512">
    <property type="entry name" value="HisKA"/>
    <property type="match status" value="1"/>
</dbReference>
<dbReference type="Pfam" id="PF00072">
    <property type="entry name" value="Response_reg"/>
    <property type="match status" value="1"/>
</dbReference>
<evidence type="ECO:0000313" key="11">
    <source>
        <dbReference type="EMBL" id="QIE59975.1"/>
    </source>
</evidence>
<dbReference type="SUPFAM" id="SSF55874">
    <property type="entry name" value="ATPase domain of HSP90 chaperone/DNA topoisomerase II/histidine kinase"/>
    <property type="match status" value="1"/>
</dbReference>
<dbReference type="InterPro" id="IPR004358">
    <property type="entry name" value="Sig_transdc_His_kin-like_C"/>
</dbReference>
<feature type="domain" description="Response regulatory" evidence="10">
    <location>
        <begin position="622"/>
        <end position="736"/>
    </location>
</feature>
<dbReference type="InterPro" id="IPR011006">
    <property type="entry name" value="CheY-like_superfamily"/>
</dbReference>
<dbReference type="InterPro" id="IPR011990">
    <property type="entry name" value="TPR-like_helical_dom_sf"/>
</dbReference>
<dbReference type="Proteomes" id="UP000505306">
    <property type="component" value="Chromosome"/>
</dbReference>
<dbReference type="KEGG" id="mgel:G5B37_10495"/>
<dbReference type="PROSITE" id="PS50109">
    <property type="entry name" value="HIS_KIN"/>
    <property type="match status" value="1"/>
</dbReference>
<dbReference type="PANTHER" id="PTHR45339:SF1">
    <property type="entry name" value="HYBRID SIGNAL TRANSDUCTION HISTIDINE KINASE J"/>
    <property type="match status" value="1"/>
</dbReference>
<feature type="chain" id="PRO_5026361510" description="histidine kinase" evidence="8">
    <location>
        <begin position="21"/>
        <end position="746"/>
    </location>
</feature>
<dbReference type="CDD" id="cd17546">
    <property type="entry name" value="REC_hyHK_CKI1_RcsC-like"/>
    <property type="match status" value="1"/>
</dbReference>
<feature type="domain" description="Histidine kinase" evidence="9">
    <location>
        <begin position="373"/>
        <end position="594"/>
    </location>
</feature>
<evidence type="ECO:0000256" key="1">
    <source>
        <dbReference type="ARBA" id="ARBA00000085"/>
    </source>
</evidence>
<evidence type="ECO:0000256" key="2">
    <source>
        <dbReference type="ARBA" id="ARBA00012438"/>
    </source>
</evidence>
<dbReference type="CDD" id="cd00082">
    <property type="entry name" value="HisKA"/>
    <property type="match status" value="1"/>
</dbReference>
<dbReference type="SMART" id="SM00448">
    <property type="entry name" value="REC"/>
    <property type="match status" value="1"/>
</dbReference>
<dbReference type="GO" id="GO:0000155">
    <property type="term" value="F:phosphorelay sensor kinase activity"/>
    <property type="evidence" value="ECO:0007669"/>
    <property type="project" value="InterPro"/>
</dbReference>
<evidence type="ECO:0000259" key="9">
    <source>
        <dbReference type="PROSITE" id="PS50109"/>
    </source>
</evidence>
<feature type="signal peptide" evidence="8">
    <location>
        <begin position="1"/>
        <end position="20"/>
    </location>
</feature>
<dbReference type="EMBL" id="CP049057">
    <property type="protein sequence ID" value="QIE59975.1"/>
    <property type="molecule type" value="Genomic_DNA"/>
</dbReference>
<evidence type="ECO:0000256" key="6">
    <source>
        <dbReference type="SAM" id="Coils"/>
    </source>
</evidence>
<dbReference type="SUPFAM" id="SSF52172">
    <property type="entry name" value="CheY-like"/>
    <property type="match status" value="1"/>
</dbReference>
<dbReference type="AlphaFoldDB" id="A0A6G6GN14"/>
<keyword evidence="7" id="KW-1133">Transmembrane helix</keyword>
<dbReference type="InterPro" id="IPR003661">
    <property type="entry name" value="HisK_dim/P_dom"/>
</dbReference>
<dbReference type="PANTHER" id="PTHR45339">
    <property type="entry name" value="HYBRID SIGNAL TRANSDUCTION HISTIDINE KINASE J"/>
    <property type="match status" value="1"/>
</dbReference>
<feature type="coiled-coil region" evidence="6">
    <location>
        <begin position="280"/>
        <end position="307"/>
    </location>
</feature>
<comment type="catalytic activity">
    <reaction evidence="1">
        <text>ATP + protein L-histidine = ADP + protein N-phospho-L-histidine.</text>
        <dbReference type="EC" id="2.7.13.3"/>
    </reaction>
</comment>
<proteinExistence type="predicted"/>
<dbReference type="PROSITE" id="PS50110">
    <property type="entry name" value="RESPONSE_REGULATORY"/>
    <property type="match status" value="1"/>
</dbReference>
<protein>
    <recommendedName>
        <fullName evidence="2">histidine kinase</fullName>
        <ecNumber evidence="2">2.7.13.3</ecNumber>
    </recommendedName>
</protein>
<name>A0A6G6GN14_9FLAO</name>
<accession>A0A6G6GN14</accession>
<keyword evidence="3 5" id="KW-0597">Phosphoprotein</keyword>
<organism evidence="11 12">
    <name type="scientific">Rasiella rasia</name>
    <dbReference type="NCBI Taxonomy" id="2744027"/>
    <lineage>
        <taxon>Bacteria</taxon>
        <taxon>Pseudomonadati</taxon>
        <taxon>Bacteroidota</taxon>
        <taxon>Flavobacteriia</taxon>
        <taxon>Flavobacteriales</taxon>
        <taxon>Flavobacteriaceae</taxon>
        <taxon>Rasiella</taxon>
    </lineage>
</organism>
<dbReference type="Gene3D" id="1.25.40.10">
    <property type="entry name" value="Tetratricopeptide repeat domain"/>
    <property type="match status" value="1"/>
</dbReference>
<dbReference type="InterPro" id="IPR001789">
    <property type="entry name" value="Sig_transdc_resp-reg_receiver"/>
</dbReference>
<dbReference type="Gene3D" id="1.10.287.130">
    <property type="match status" value="1"/>
</dbReference>
<dbReference type="Gene3D" id="3.30.565.10">
    <property type="entry name" value="Histidine kinase-like ATPase, C-terminal domain"/>
    <property type="match status" value="1"/>
</dbReference>
<dbReference type="SUPFAM" id="SSF47384">
    <property type="entry name" value="Homodimeric domain of signal transducing histidine kinase"/>
    <property type="match status" value="1"/>
</dbReference>
<dbReference type="Gene3D" id="3.40.50.2300">
    <property type="match status" value="1"/>
</dbReference>
<dbReference type="SMART" id="SM00387">
    <property type="entry name" value="HATPase_c"/>
    <property type="match status" value="1"/>
</dbReference>
<evidence type="ECO:0000256" key="5">
    <source>
        <dbReference type="PROSITE-ProRule" id="PRU00169"/>
    </source>
</evidence>
<dbReference type="PRINTS" id="PR00344">
    <property type="entry name" value="BCTRLSENSOR"/>
</dbReference>
<dbReference type="InterPro" id="IPR005467">
    <property type="entry name" value="His_kinase_dom"/>
</dbReference>
<feature type="modified residue" description="4-aspartylphosphate" evidence="5">
    <location>
        <position position="671"/>
    </location>
</feature>
<dbReference type="SMART" id="SM00388">
    <property type="entry name" value="HisKA"/>
    <property type="match status" value="1"/>
</dbReference>
<evidence type="ECO:0000313" key="12">
    <source>
        <dbReference type="Proteomes" id="UP000505306"/>
    </source>
</evidence>
<dbReference type="Pfam" id="PF02518">
    <property type="entry name" value="HATPase_c"/>
    <property type="match status" value="1"/>
</dbReference>
<evidence type="ECO:0000256" key="8">
    <source>
        <dbReference type="SAM" id="SignalP"/>
    </source>
</evidence>
<keyword evidence="8" id="KW-0732">Signal</keyword>
<dbReference type="SUPFAM" id="SSF48452">
    <property type="entry name" value="TPR-like"/>
    <property type="match status" value="1"/>
</dbReference>
<evidence type="ECO:0000256" key="4">
    <source>
        <dbReference type="ARBA" id="ARBA00023012"/>
    </source>
</evidence>
<dbReference type="InterPro" id="IPR036890">
    <property type="entry name" value="HATPase_C_sf"/>
</dbReference>
<evidence type="ECO:0000256" key="7">
    <source>
        <dbReference type="SAM" id="Phobius"/>
    </source>
</evidence>
<dbReference type="EC" id="2.7.13.3" evidence="2"/>
<evidence type="ECO:0000256" key="3">
    <source>
        <dbReference type="ARBA" id="ARBA00022553"/>
    </source>
</evidence>
<evidence type="ECO:0000259" key="10">
    <source>
        <dbReference type="PROSITE" id="PS50110"/>
    </source>
</evidence>
<keyword evidence="4" id="KW-0902">Two-component regulatory system</keyword>
<gene>
    <name evidence="11" type="ORF">G5B37_10495</name>
</gene>
<keyword evidence="7" id="KW-0472">Membrane</keyword>
<reference evidence="11 12" key="1">
    <citation type="submission" date="2020-02" db="EMBL/GenBank/DDBJ databases">
        <title>Complete genome sequence of Flavobacteriaceae bacterium.</title>
        <authorList>
            <person name="Kim S.-J."/>
            <person name="Kim Y.-S."/>
            <person name="Kim K.-H."/>
        </authorList>
    </citation>
    <scope>NUCLEOTIDE SEQUENCE [LARGE SCALE GENOMIC DNA]</scope>
    <source>
        <strain evidence="11 12">RR4-40</strain>
    </source>
</reference>
<dbReference type="RefSeq" id="WP_164679987.1">
    <property type="nucleotide sequence ID" value="NZ_CP049057.1"/>
</dbReference>
<keyword evidence="12" id="KW-1185">Reference proteome</keyword>
<keyword evidence="6" id="KW-0175">Coiled coil</keyword>
<dbReference type="InterPro" id="IPR036097">
    <property type="entry name" value="HisK_dim/P_sf"/>
</dbReference>
<feature type="transmembrane region" description="Helical" evidence="7">
    <location>
        <begin position="314"/>
        <end position="335"/>
    </location>
</feature>
<sequence length="746" mass="84635">MKRFLPTFFVLMCMVLPAQAQDKTPISKDSLEVLLQTCRDYYYSHNYAKTIEVGTVLIEEATYAKNHYYAFRGYTELGHMYSWVLKDSVKGSYNGNKALEHALLSKEDSLIAWAYTSFGNKIGETGGTNAEKAIGYYKKAIDIRKKKEGGDIKNIIEYMNIGWVYVDLNKPDKAYPYLKKTKELTKIEEQSPLLLLNLDIQFARYHLLRNEYQKAILLLTEVANTAKEKDYIIQGSESNMYLAQAYEAAGYFKQANAALKEERLYKDRIFASGQQAAIEEASAKLALKNYQKDVVRAEQEKNLSEALAEKSKDLNIIMVVVSVALLIAFVIIFMLSKARKRNIIKLRETNVELTTAKEEAEKLSRLKTQFFSTVSHELRTPLYGVIGLSSLLLEDKKLKSHQNDLESLKFSADYLLALINDVLTLNKMDANGLALVSTPFQLTTLLNNIVRSFAFSLQQHNNQLHLTVDERLPNQFLGDSVRLSQILMNLVGNAVKFNENGNIWLSINLISANEDGSHTIEFVVKDDGIGVPKEKQEEIFNEFSQVENKNYNYQGTGLGLPIVMKLLQLFDSKVHLESDLGEGATFSFQLKLNELKTEQIQELSEITTEDLISEEHLFENLHVLVVDDNKINQKITQKILESKHFTCSLANDGVEAVEKVKDNEYDLILMDIHMPKMNGIEATEAIRVFNKNIPIVALTAVEVDEIRKQIIGCGMNDIILKPYDVSQFTNTILRNLSMLPNLSKTV</sequence>
<dbReference type="InterPro" id="IPR003594">
    <property type="entry name" value="HATPase_dom"/>
</dbReference>